<dbReference type="VEuPathDB" id="TrichDB:TVAG_404140"/>
<proteinExistence type="predicted"/>
<reference evidence="3" key="1">
    <citation type="submission" date="2006-10" db="EMBL/GenBank/DDBJ databases">
        <authorList>
            <person name="Amadeo P."/>
            <person name="Zhao Q."/>
            <person name="Wortman J."/>
            <person name="Fraser-Liggett C."/>
            <person name="Carlton J."/>
        </authorList>
    </citation>
    <scope>NUCLEOTIDE SEQUENCE</scope>
    <source>
        <strain evidence="3">G3</strain>
    </source>
</reference>
<evidence type="ECO:0000313" key="4">
    <source>
        <dbReference type="Proteomes" id="UP000001542"/>
    </source>
</evidence>
<feature type="region of interest" description="Disordered" evidence="1">
    <location>
        <begin position="70"/>
        <end position="93"/>
    </location>
</feature>
<feature type="transmembrane region" description="Helical" evidence="2">
    <location>
        <begin position="24"/>
        <end position="45"/>
    </location>
</feature>
<dbReference type="InParanoid" id="A2EGG3"/>
<organism evidence="3 4">
    <name type="scientific">Trichomonas vaginalis (strain ATCC PRA-98 / G3)</name>
    <dbReference type="NCBI Taxonomy" id="412133"/>
    <lineage>
        <taxon>Eukaryota</taxon>
        <taxon>Metamonada</taxon>
        <taxon>Parabasalia</taxon>
        <taxon>Trichomonadida</taxon>
        <taxon>Trichomonadidae</taxon>
        <taxon>Trichomonas</taxon>
    </lineage>
</organism>
<dbReference type="Proteomes" id="UP000001542">
    <property type="component" value="Unassembled WGS sequence"/>
</dbReference>
<keyword evidence="2" id="KW-1133">Transmembrane helix</keyword>
<gene>
    <name evidence="3" type="ORF">TVAG_404140</name>
</gene>
<keyword evidence="2" id="KW-0812">Transmembrane</keyword>
<keyword evidence="2" id="KW-0472">Membrane</keyword>
<evidence type="ECO:0000256" key="2">
    <source>
        <dbReference type="SAM" id="Phobius"/>
    </source>
</evidence>
<evidence type="ECO:0000313" key="3">
    <source>
        <dbReference type="EMBL" id="EAY08246.1"/>
    </source>
</evidence>
<evidence type="ECO:0000256" key="1">
    <source>
        <dbReference type="SAM" id="MobiDB-lite"/>
    </source>
</evidence>
<feature type="compositionally biased region" description="Acidic residues" evidence="1">
    <location>
        <begin position="77"/>
        <end position="93"/>
    </location>
</feature>
<name>A2EGG3_TRIV3</name>
<reference evidence="3" key="2">
    <citation type="journal article" date="2007" name="Science">
        <title>Draft genome sequence of the sexually transmitted pathogen Trichomonas vaginalis.</title>
        <authorList>
            <person name="Carlton J.M."/>
            <person name="Hirt R.P."/>
            <person name="Silva J.C."/>
            <person name="Delcher A.L."/>
            <person name="Schatz M."/>
            <person name="Zhao Q."/>
            <person name="Wortman J.R."/>
            <person name="Bidwell S.L."/>
            <person name="Alsmark U.C.M."/>
            <person name="Besteiro S."/>
            <person name="Sicheritz-Ponten T."/>
            <person name="Noel C.J."/>
            <person name="Dacks J.B."/>
            <person name="Foster P.G."/>
            <person name="Simillion C."/>
            <person name="Van de Peer Y."/>
            <person name="Miranda-Saavedra D."/>
            <person name="Barton G.J."/>
            <person name="Westrop G.D."/>
            <person name="Mueller S."/>
            <person name="Dessi D."/>
            <person name="Fiori P.L."/>
            <person name="Ren Q."/>
            <person name="Paulsen I."/>
            <person name="Zhang H."/>
            <person name="Bastida-Corcuera F.D."/>
            <person name="Simoes-Barbosa A."/>
            <person name="Brown M.T."/>
            <person name="Hayes R.D."/>
            <person name="Mukherjee M."/>
            <person name="Okumura C.Y."/>
            <person name="Schneider R."/>
            <person name="Smith A.J."/>
            <person name="Vanacova S."/>
            <person name="Villalvazo M."/>
            <person name="Haas B.J."/>
            <person name="Pertea M."/>
            <person name="Feldblyum T.V."/>
            <person name="Utterback T.R."/>
            <person name="Shu C.L."/>
            <person name="Osoegawa K."/>
            <person name="de Jong P.J."/>
            <person name="Hrdy I."/>
            <person name="Horvathova L."/>
            <person name="Zubacova Z."/>
            <person name="Dolezal P."/>
            <person name="Malik S.B."/>
            <person name="Logsdon J.M. Jr."/>
            <person name="Henze K."/>
            <person name="Gupta A."/>
            <person name="Wang C.C."/>
            <person name="Dunne R.L."/>
            <person name="Upcroft J.A."/>
            <person name="Upcroft P."/>
            <person name="White O."/>
            <person name="Salzberg S.L."/>
            <person name="Tang P."/>
            <person name="Chiu C.-H."/>
            <person name="Lee Y.-S."/>
            <person name="Embley T.M."/>
            <person name="Coombs G.H."/>
            <person name="Mottram J.C."/>
            <person name="Tachezy J."/>
            <person name="Fraser-Liggett C.M."/>
            <person name="Johnson P.J."/>
        </authorList>
    </citation>
    <scope>NUCLEOTIDE SEQUENCE [LARGE SCALE GENOMIC DNA]</scope>
    <source>
        <strain evidence="3">G3</strain>
    </source>
</reference>
<accession>A2EGG3</accession>
<dbReference type="KEGG" id="tva:4766133"/>
<protein>
    <submittedName>
        <fullName evidence="3">Uncharacterized protein</fullName>
    </submittedName>
</protein>
<dbReference type="EMBL" id="DS113382">
    <property type="protein sequence ID" value="EAY08246.1"/>
    <property type="molecule type" value="Genomic_DNA"/>
</dbReference>
<dbReference type="VEuPathDB" id="TrichDB:TVAGG3_0675640"/>
<dbReference type="RefSeq" id="XP_001320469.1">
    <property type="nucleotide sequence ID" value="XM_001320434.1"/>
</dbReference>
<dbReference type="AlphaFoldDB" id="A2EGG3"/>
<sequence length="93" mass="10830">MTIVKLPTSLVSFAILWFTKDYNAMSLLIMASIVMIWGAFFSFLVHIREMSEQTEDHLLEEDQAAITDKIDEKQLENFDEEENDEDEEDHESA</sequence>
<keyword evidence="4" id="KW-1185">Reference proteome</keyword>